<evidence type="ECO:0000313" key="1">
    <source>
        <dbReference type="EMBL" id="AOW02646.1"/>
    </source>
</evidence>
<gene>
    <name evidence="1" type="ORF">YALI1_C14859g</name>
</gene>
<dbReference type="VEuPathDB" id="FungiDB:YALI1_C14859g"/>
<name>A0A1D8NAI0_YARLL</name>
<dbReference type="EMBL" id="CP017555">
    <property type="protein sequence ID" value="AOW02646.1"/>
    <property type="molecule type" value="Genomic_DNA"/>
</dbReference>
<protein>
    <submittedName>
        <fullName evidence="1">Uncharacterized protein</fullName>
    </submittedName>
</protein>
<reference evidence="1 2" key="1">
    <citation type="journal article" date="2016" name="PLoS ONE">
        <title>Sequence Assembly of Yarrowia lipolytica Strain W29/CLIB89 Shows Transposable Element Diversity.</title>
        <authorList>
            <person name="Magnan C."/>
            <person name="Yu J."/>
            <person name="Chang I."/>
            <person name="Jahn E."/>
            <person name="Kanomata Y."/>
            <person name="Wu J."/>
            <person name="Zeller M."/>
            <person name="Oakes M."/>
            <person name="Baldi P."/>
            <person name="Sandmeyer S."/>
        </authorList>
    </citation>
    <scope>NUCLEOTIDE SEQUENCE [LARGE SCALE GENOMIC DNA]</scope>
    <source>
        <strain evidence="2">CLIB89(W29)</strain>
    </source>
</reference>
<dbReference type="GeneID" id="94582927"/>
<accession>A0A1D8NAI0</accession>
<sequence length="66" mass="7431">MMTMARAVIPSPQFAPVQRRHGRGKHLMKLFQPSKQIKAKVSFFNDEIIPMDFYTACGVLALAPLV</sequence>
<organism evidence="1 2">
    <name type="scientific">Yarrowia lipolytica</name>
    <name type="common">Candida lipolytica</name>
    <dbReference type="NCBI Taxonomy" id="4952"/>
    <lineage>
        <taxon>Eukaryota</taxon>
        <taxon>Fungi</taxon>
        <taxon>Dikarya</taxon>
        <taxon>Ascomycota</taxon>
        <taxon>Saccharomycotina</taxon>
        <taxon>Dipodascomycetes</taxon>
        <taxon>Dipodascales</taxon>
        <taxon>Dipodascales incertae sedis</taxon>
        <taxon>Yarrowia</taxon>
    </lineage>
</organism>
<dbReference type="AlphaFoldDB" id="A0A1D8NAI0"/>
<dbReference type="Proteomes" id="UP000182444">
    <property type="component" value="Chromosome 1C"/>
</dbReference>
<dbReference type="RefSeq" id="XP_068138390.1">
    <property type="nucleotide sequence ID" value="XM_068282289.1"/>
</dbReference>
<proteinExistence type="predicted"/>
<evidence type="ECO:0000313" key="2">
    <source>
        <dbReference type="Proteomes" id="UP000182444"/>
    </source>
</evidence>